<proteinExistence type="inferred from homology"/>
<keyword evidence="5" id="KW-0788">Thiol protease</keyword>
<organism evidence="9 15">
    <name type="scientific">Rotaria magnacalcarata</name>
    <dbReference type="NCBI Taxonomy" id="392030"/>
    <lineage>
        <taxon>Eukaryota</taxon>
        <taxon>Metazoa</taxon>
        <taxon>Spiralia</taxon>
        <taxon>Gnathifera</taxon>
        <taxon>Rotifera</taxon>
        <taxon>Eurotatoria</taxon>
        <taxon>Bdelloidea</taxon>
        <taxon>Philodinida</taxon>
        <taxon>Philodinidae</taxon>
        <taxon>Rotaria</taxon>
    </lineage>
</organism>
<evidence type="ECO:0000256" key="4">
    <source>
        <dbReference type="ARBA" id="ARBA00022801"/>
    </source>
</evidence>
<evidence type="ECO:0000313" key="14">
    <source>
        <dbReference type="EMBL" id="CAF3754285.1"/>
    </source>
</evidence>
<dbReference type="Proteomes" id="UP000663834">
    <property type="component" value="Unassembled WGS sequence"/>
</dbReference>
<keyword evidence="4" id="KW-0378">Hydrolase</keyword>
<reference evidence="9" key="1">
    <citation type="submission" date="2021-02" db="EMBL/GenBank/DDBJ databases">
        <authorList>
            <person name="Nowell W R."/>
        </authorList>
    </citation>
    <scope>NUCLEOTIDE SEQUENCE</scope>
</reference>
<gene>
    <name evidence="8" type="ORF">CJN711_LOCUS7565</name>
    <name evidence="9" type="ORF">KQP761_LOCUS37865</name>
    <name evidence="11" type="ORF">MBJ925_LOCUS8031</name>
    <name evidence="14" type="ORF">OVN521_LOCUS1313</name>
    <name evidence="13" type="ORF">UXM345_LOCUS2008</name>
    <name evidence="10" type="ORF">WKI299_LOCUS2075</name>
    <name evidence="12" type="ORF">XDN619_LOCUS35386</name>
</gene>
<evidence type="ECO:0000256" key="2">
    <source>
        <dbReference type="ARBA" id="ARBA00022670"/>
    </source>
</evidence>
<dbReference type="Proteomes" id="UP000663856">
    <property type="component" value="Unassembled WGS sequence"/>
</dbReference>
<dbReference type="PANTHER" id="PTHR48153">
    <property type="entry name" value="UFM1-SPECIFIC PROTEASE 2"/>
    <property type="match status" value="1"/>
</dbReference>
<dbReference type="InterPro" id="IPR012462">
    <property type="entry name" value="UFSP1/2_DUB_cat"/>
</dbReference>
<evidence type="ECO:0000256" key="1">
    <source>
        <dbReference type="ARBA" id="ARBA00008552"/>
    </source>
</evidence>
<evidence type="ECO:0000313" key="16">
    <source>
        <dbReference type="Proteomes" id="UP000663866"/>
    </source>
</evidence>
<name>A0A816H7W9_9BILA</name>
<evidence type="ECO:0000259" key="6">
    <source>
        <dbReference type="Pfam" id="PF07910"/>
    </source>
</evidence>
<dbReference type="OrthoDB" id="417506at2759"/>
<evidence type="ECO:0000313" key="12">
    <source>
        <dbReference type="EMBL" id="CAF2251393.1"/>
    </source>
</evidence>
<dbReference type="EMBL" id="CAJNRE010002894">
    <property type="protein sequence ID" value="CAF1996464.1"/>
    <property type="molecule type" value="Genomic_DNA"/>
</dbReference>
<evidence type="ECO:0000313" key="10">
    <source>
        <dbReference type="EMBL" id="CAF1944615.1"/>
    </source>
</evidence>
<evidence type="ECO:0000313" key="15">
    <source>
        <dbReference type="Proteomes" id="UP000663834"/>
    </source>
</evidence>
<dbReference type="Proteomes" id="UP000663842">
    <property type="component" value="Unassembled WGS sequence"/>
</dbReference>
<dbReference type="InterPro" id="IPR049387">
    <property type="entry name" value="UFSP2-like_2nd"/>
</dbReference>
<keyword evidence="2" id="KW-0645">Protease</keyword>
<dbReference type="FunFam" id="3.90.70.130:FF:000001">
    <property type="entry name" value="Probable Ufm1-specific protease 2"/>
    <property type="match status" value="1"/>
</dbReference>
<dbReference type="EMBL" id="CAJNOW010021444">
    <property type="protein sequence ID" value="CAF1684224.1"/>
    <property type="molecule type" value="Genomic_DNA"/>
</dbReference>
<comment type="caution">
    <text evidence="9">The sequence shown here is derived from an EMBL/GenBank/DDBJ whole genome shotgun (WGS) entry which is preliminary data.</text>
</comment>
<dbReference type="EMBL" id="CAJOBG010000087">
    <property type="protein sequence ID" value="CAF3754285.1"/>
    <property type="molecule type" value="Genomic_DNA"/>
</dbReference>
<protein>
    <recommendedName>
        <fullName evidence="17">Ufm1-specific protease 2</fullName>
    </recommendedName>
</protein>
<evidence type="ECO:0000313" key="8">
    <source>
        <dbReference type="EMBL" id="CAF1109603.1"/>
    </source>
</evidence>
<dbReference type="Pfam" id="PF20908">
    <property type="entry name" value="UfSP2_N"/>
    <property type="match status" value="1"/>
</dbReference>
<dbReference type="GO" id="GO:0006508">
    <property type="term" value="P:proteolysis"/>
    <property type="evidence" value="ECO:0007669"/>
    <property type="project" value="UniProtKB-KW"/>
</dbReference>
<evidence type="ECO:0000313" key="9">
    <source>
        <dbReference type="EMBL" id="CAF1684224.1"/>
    </source>
</evidence>
<dbReference type="Proteomes" id="UP000663855">
    <property type="component" value="Unassembled WGS sequence"/>
</dbReference>
<dbReference type="EMBL" id="CAJNRF010000176">
    <property type="protein sequence ID" value="CAF1944615.1"/>
    <property type="molecule type" value="Genomic_DNA"/>
</dbReference>
<evidence type="ECO:0000256" key="5">
    <source>
        <dbReference type="ARBA" id="ARBA00022807"/>
    </source>
</evidence>
<evidence type="ECO:0000313" key="13">
    <source>
        <dbReference type="EMBL" id="CAF3751106.1"/>
    </source>
</evidence>
<dbReference type="SUPFAM" id="SSF54001">
    <property type="entry name" value="Cysteine proteinases"/>
    <property type="match status" value="1"/>
</dbReference>
<dbReference type="EMBL" id="CAJNOV010002579">
    <property type="protein sequence ID" value="CAF1109603.1"/>
    <property type="molecule type" value="Genomic_DNA"/>
</dbReference>
<dbReference type="Gene3D" id="3.90.70.130">
    <property type="match status" value="1"/>
</dbReference>
<dbReference type="InterPro" id="IPR038765">
    <property type="entry name" value="Papain-like_cys_pep_sf"/>
</dbReference>
<evidence type="ECO:0000256" key="3">
    <source>
        <dbReference type="ARBA" id="ARBA00022786"/>
    </source>
</evidence>
<comment type="similarity">
    <text evidence="1">Belongs to the peptidase C78 family.</text>
</comment>
<evidence type="ECO:0000259" key="7">
    <source>
        <dbReference type="Pfam" id="PF20908"/>
    </source>
</evidence>
<evidence type="ECO:0000313" key="11">
    <source>
        <dbReference type="EMBL" id="CAF1996464.1"/>
    </source>
</evidence>
<dbReference type="Proteomes" id="UP000663824">
    <property type="component" value="Unassembled WGS sequence"/>
</dbReference>
<dbReference type="Proteomes" id="UP000663866">
    <property type="component" value="Unassembled WGS sequence"/>
</dbReference>
<dbReference type="Pfam" id="PF07910">
    <property type="entry name" value="Peptidase_C78"/>
    <property type="match status" value="1"/>
</dbReference>
<keyword evidence="3" id="KW-0833">Ubl conjugation pathway</keyword>
<dbReference type="PANTHER" id="PTHR48153:SF2">
    <property type="entry name" value="UFM1-SPECIFIC PROTEASE 2"/>
    <property type="match status" value="1"/>
</dbReference>
<dbReference type="GO" id="GO:0071567">
    <property type="term" value="F:deUFMylase activity"/>
    <property type="evidence" value="ECO:0007669"/>
    <property type="project" value="TreeGrafter"/>
</dbReference>
<evidence type="ECO:0008006" key="17">
    <source>
        <dbReference type="Google" id="ProtNLM"/>
    </source>
</evidence>
<keyword evidence="16" id="KW-1185">Reference proteome</keyword>
<dbReference type="EMBL" id="CAJNRG010018194">
    <property type="protein sequence ID" value="CAF2251393.1"/>
    <property type="molecule type" value="Genomic_DNA"/>
</dbReference>
<dbReference type="Proteomes" id="UP000663887">
    <property type="component" value="Unassembled WGS sequence"/>
</dbReference>
<sequence length="449" mass="51898">MVILSPALEDESILIRINCRTNLFYNEDIDEIYSGFRALLIDSGYYLNDPLNVYVVRDTIYANDGKYSLEDVKLDDLLETSENDNNQRNNAYRRIHPWKIITGRLLRYTTGNESCYTPVLEKCNTNKQGKDFSLEFDLLIVVQRSTTIADVRRQLDNQLTQQLDILENSTKNKNQNTINQTFRHYYIKPINQIVTFLDGEKDTVRSALQVKYPQLPMNQPFISIDFGDGQLTSLMTSGRLFDVHKNLPPKVNGGQQTLVDGHYAYYHYMQDNFDDNMWGCAYRSLQTLCSWFILQGYTTKPIPKHSEIQQILIDIKDKPKNFLNSRQWIGSMEVSFVLQNYLDVECKIIRVERGSDMIERVRELISHFNKEGSPIMIGGGVLAHTILGVDFNESTGDSMLLVLDPHYTGVDDIRTIQNNGWVGWKPWSFWSQDAFYNLCCPLRPKIVSS</sequence>
<accession>A0A816H7W9</accession>
<feature type="domain" description="UFSP1/2/DUB catalytic" evidence="6">
    <location>
        <begin position="255"/>
        <end position="439"/>
    </location>
</feature>
<feature type="domain" description="UFSP2 second" evidence="7">
    <location>
        <begin position="84"/>
        <end position="222"/>
    </location>
</feature>
<dbReference type="EMBL" id="CAJOBF010000118">
    <property type="protein sequence ID" value="CAF3751106.1"/>
    <property type="molecule type" value="Genomic_DNA"/>
</dbReference>
<dbReference type="AlphaFoldDB" id="A0A816H7W9"/>